<organism evidence="1 2">
    <name type="scientific">Naganishia adeliensis</name>
    <dbReference type="NCBI Taxonomy" id="92952"/>
    <lineage>
        <taxon>Eukaryota</taxon>
        <taxon>Fungi</taxon>
        <taxon>Dikarya</taxon>
        <taxon>Basidiomycota</taxon>
        <taxon>Agaricomycotina</taxon>
        <taxon>Tremellomycetes</taxon>
        <taxon>Filobasidiales</taxon>
        <taxon>Filobasidiaceae</taxon>
        <taxon>Naganishia</taxon>
    </lineage>
</organism>
<proteinExistence type="predicted"/>
<evidence type="ECO:0000313" key="2">
    <source>
        <dbReference type="Proteomes" id="UP001230649"/>
    </source>
</evidence>
<comment type="caution">
    <text evidence="1">The sequence shown here is derived from an EMBL/GenBank/DDBJ whole genome shotgun (WGS) entry which is preliminary data.</text>
</comment>
<accession>A0ACC2W5A7</accession>
<reference evidence="1" key="1">
    <citation type="submission" date="2023-04" db="EMBL/GenBank/DDBJ databases">
        <title>Draft Genome sequencing of Naganishia species isolated from polar environments using Oxford Nanopore Technology.</title>
        <authorList>
            <person name="Leo P."/>
            <person name="Venkateswaran K."/>
        </authorList>
    </citation>
    <scope>NUCLEOTIDE SEQUENCE</scope>
    <source>
        <strain evidence="1">MNA-CCFEE 5262</strain>
    </source>
</reference>
<dbReference type="Proteomes" id="UP001230649">
    <property type="component" value="Unassembled WGS sequence"/>
</dbReference>
<name>A0ACC2W5A7_9TREE</name>
<dbReference type="EMBL" id="JASBWS010000040">
    <property type="protein sequence ID" value="KAJ9106898.1"/>
    <property type="molecule type" value="Genomic_DNA"/>
</dbReference>
<evidence type="ECO:0000313" key="1">
    <source>
        <dbReference type="EMBL" id="KAJ9106898.1"/>
    </source>
</evidence>
<sequence>MATQDSASSAEDTVATTGEEDQQEHKPDDPLVGRLTSSIRSALLYAQEGSEDSQNGFSLDKEKFDGLIYRLIEQKESVKKAKEILGDPDFCPGTIHGLLDCIDEARSSGDPSPEKRGLDIPEDIKDGFAVVGMIVTGLLASTAAAVLSFVPVLVSPCLLFATGVISADSLRRLVPRRWRSQPSHVNDVELQPQAPASASRDNTSG</sequence>
<keyword evidence="2" id="KW-1185">Reference proteome</keyword>
<protein>
    <submittedName>
        <fullName evidence="1">Uncharacterized protein</fullName>
    </submittedName>
</protein>
<gene>
    <name evidence="1" type="ORF">QFC20_003906</name>
</gene>